<dbReference type="SUPFAM" id="SSF143456">
    <property type="entry name" value="VC0467-like"/>
    <property type="match status" value="1"/>
</dbReference>
<dbReference type="PANTHER" id="PTHR30327:SF1">
    <property type="entry name" value="UPF0301 PROTEIN YQGE"/>
    <property type="match status" value="1"/>
</dbReference>
<dbReference type="NCBIfam" id="NF001266">
    <property type="entry name" value="PRK00228.1-1"/>
    <property type="match status" value="1"/>
</dbReference>
<sequence>MKELNSLGNQLLIAMPQLQDSWFESAVIYLCEHDQDGAMGLVLNKPLDVDFAAVCEQLAITRHQDINAVMLGGGPVGTEQGFILHQQPGHWNATETISAFAHLTSSKDILTAIGQGAGPDNYRLALGYSGWGPGQLDEEILGNSWLTVEADAELLFDTPPETLYQAALNRLGVSGSALSAQIGHA</sequence>
<dbReference type="Proteomes" id="UP001620597">
    <property type="component" value="Unassembled WGS sequence"/>
</dbReference>
<dbReference type="EMBL" id="JBBKTX010000004">
    <property type="protein sequence ID" value="MFK4751686.1"/>
    <property type="molecule type" value="Genomic_DNA"/>
</dbReference>
<dbReference type="InterPro" id="IPR003774">
    <property type="entry name" value="AlgH-like"/>
</dbReference>
<reference evidence="3 4" key="1">
    <citation type="submission" date="2024-03" db="EMBL/GenBank/DDBJ databases">
        <title>High-quality draft genome sequence of Oceanobacter sp. wDCs-4.</title>
        <authorList>
            <person name="Dong C."/>
        </authorList>
    </citation>
    <scope>NUCLEOTIDE SEQUENCE [LARGE SCALE GENOMIC DNA]</scope>
    <source>
        <strain evidence="4">wDCs-4</strain>
    </source>
</reference>
<evidence type="ECO:0000256" key="1">
    <source>
        <dbReference type="ARBA" id="ARBA00009600"/>
    </source>
</evidence>
<evidence type="ECO:0000313" key="4">
    <source>
        <dbReference type="Proteomes" id="UP001620597"/>
    </source>
</evidence>
<organism evidence="3 4">
    <name type="scientific">Oceanobacter antarcticus</name>
    <dbReference type="NCBI Taxonomy" id="3133425"/>
    <lineage>
        <taxon>Bacteria</taxon>
        <taxon>Pseudomonadati</taxon>
        <taxon>Pseudomonadota</taxon>
        <taxon>Gammaproteobacteria</taxon>
        <taxon>Oceanospirillales</taxon>
        <taxon>Oceanospirillaceae</taxon>
        <taxon>Oceanobacter</taxon>
    </lineage>
</organism>
<dbReference type="RefSeq" id="WP_369856529.1">
    <property type="nucleotide sequence ID" value="NZ_JBBKTX010000004.1"/>
</dbReference>
<proteinExistence type="inferred from homology"/>
<dbReference type="HAMAP" id="MF_00758">
    <property type="entry name" value="UPF0301"/>
    <property type="match status" value="1"/>
</dbReference>
<evidence type="ECO:0000256" key="2">
    <source>
        <dbReference type="HAMAP-Rule" id="MF_00758"/>
    </source>
</evidence>
<name>A0ABW8NFM2_9GAMM</name>
<comment type="similarity">
    <text evidence="1 2">Belongs to the UPF0301 (AlgH) family.</text>
</comment>
<keyword evidence="4" id="KW-1185">Reference proteome</keyword>
<dbReference type="PANTHER" id="PTHR30327">
    <property type="entry name" value="UNCHARACTERIZED PROTEIN YQGE"/>
    <property type="match status" value="1"/>
</dbReference>
<dbReference type="Gene3D" id="3.40.1740.10">
    <property type="entry name" value="VC0467-like"/>
    <property type="match status" value="1"/>
</dbReference>
<gene>
    <name evidence="3" type="ORF">WG929_04595</name>
</gene>
<dbReference type="Pfam" id="PF02622">
    <property type="entry name" value="DUF179"/>
    <property type="match status" value="1"/>
</dbReference>
<accession>A0ABW8NFM2</accession>
<evidence type="ECO:0000313" key="3">
    <source>
        <dbReference type="EMBL" id="MFK4751686.1"/>
    </source>
</evidence>
<protein>
    <recommendedName>
        <fullName evidence="2">UPF0301 protein WG929_04595</fullName>
    </recommendedName>
</protein>
<comment type="caution">
    <text evidence="3">The sequence shown here is derived from an EMBL/GenBank/DDBJ whole genome shotgun (WGS) entry which is preliminary data.</text>
</comment>